<dbReference type="EMBL" id="QRYQ01000001">
    <property type="protein sequence ID" value="RGU94145.1"/>
    <property type="molecule type" value="Genomic_DNA"/>
</dbReference>
<keyword evidence="1" id="KW-0812">Transmembrane</keyword>
<dbReference type="PANTHER" id="PTHR32502">
    <property type="entry name" value="N-ACETYLGALACTOSAMINE PERMEASE II COMPONENT-RELATED"/>
    <property type="match status" value="1"/>
</dbReference>
<reference evidence="2 3" key="1">
    <citation type="submission" date="2018-08" db="EMBL/GenBank/DDBJ databases">
        <title>A genome reference for cultivated species of the human gut microbiota.</title>
        <authorList>
            <person name="Zou Y."/>
            <person name="Xue W."/>
            <person name="Luo G."/>
        </authorList>
    </citation>
    <scope>NUCLEOTIDE SEQUENCE [LARGE SCALE GENOMIC DNA]</scope>
    <source>
        <strain evidence="2 3">AF15-20</strain>
    </source>
</reference>
<dbReference type="GeneID" id="66579151"/>
<dbReference type="PROSITE" id="PS51108">
    <property type="entry name" value="PTS_EIID"/>
    <property type="match status" value="1"/>
</dbReference>
<accession>A0A395WC96</accession>
<name>A0A395WC96_9FIRM</name>
<feature type="transmembrane region" description="Helical" evidence="1">
    <location>
        <begin position="145"/>
        <end position="165"/>
    </location>
</feature>
<evidence type="ECO:0000313" key="2">
    <source>
        <dbReference type="EMBL" id="RGU94145.1"/>
    </source>
</evidence>
<dbReference type="PANTHER" id="PTHR32502:SF23">
    <property type="entry name" value="TRANSPORT PROTEIN, PTS SYSTEM"/>
    <property type="match status" value="1"/>
</dbReference>
<comment type="caution">
    <text evidence="2">The sequence shown here is derived from an EMBL/GenBank/DDBJ whole genome shotgun (WGS) entry which is preliminary data.</text>
</comment>
<proteinExistence type="predicted"/>
<dbReference type="GO" id="GO:0009401">
    <property type="term" value="P:phosphoenolpyruvate-dependent sugar phosphotransferase system"/>
    <property type="evidence" value="ECO:0007669"/>
    <property type="project" value="InterPro"/>
</dbReference>
<feature type="transmembrane region" description="Helical" evidence="1">
    <location>
        <begin position="186"/>
        <end position="209"/>
    </location>
</feature>
<keyword evidence="1" id="KW-1133">Transmembrane helix</keyword>
<evidence type="ECO:0000256" key="1">
    <source>
        <dbReference type="SAM" id="Phobius"/>
    </source>
</evidence>
<dbReference type="InterPro" id="IPR004704">
    <property type="entry name" value="PTS_IID_man"/>
</dbReference>
<feature type="transmembrane region" description="Helical" evidence="1">
    <location>
        <begin position="259"/>
        <end position="277"/>
    </location>
</feature>
<dbReference type="Pfam" id="PF03613">
    <property type="entry name" value="EIID-AGA"/>
    <property type="match status" value="1"/>
</dbReference>
<organism evidence="2 3">
    <name type="scientific">Holdemanella biformis</name>
    <dbReference type="NCBI Taxonomy" id="1735"/>
    <lineage>
        <taxon>Bacteria</taxon>
        <taxon>Bacillati</taxon>
        <taxon>Bacillota</taxon>
        <taxon>Erysipelotrichia</taxon>
        <taxon>Erysipelotrichales</taxon>
        <taxon>Erysipelotrichaceae</taxon>
        <taxon>Holdemanella</taxon>
    </lineage>
</organism>
<evidence type="ECO:0000313" key="3">
    <source>
        <dbReference type="Proteomes" id="UP000265489"/>
    </source>
</evidence>
<gene>
    <name evidence="2" type="ORF">DWW32_01120</name>
</gene>
<dbReference type="InterPro" id="IPR050303">
    <property type="entry name" value="GatZ_KbaZ_carbometab"/>
</dbReference>
<protein>
    <submittedName>
        <fullName evidence="2">PTS system mannose/fructose/sorbose family transporter subunit IID</fullName>
    </submittedName>
</protein>
<dbReference type="AlphaFoldDB" id="A0A395WC96"/>
<dbReference type="GO" id="GO:0005886">
    <property type="term" value="C:plasma membrane"/>
    <property type="evidence" value="ECO:0007669"/>
    <property type="project" value="TreeGrafter"/>
</dbReference>
<dbReference type="Proteomes" id="UP000265489">
    <property type="component" value="Unassembled WGS sequence"/>
</dbReference>
<sequence>MAKNDVISVENNITKKDFRKVFWRSFTLLGSFNYEKMEGLAYLYCIEHILKKIYKDDEEGLKQAMLRESAAFNMTIAPAPFVMGISIAMEESVKRDPNFDPASINAIKVSLMGPLSGIGDTFFWGIFRILACSLSIGFAKAGNPIAPFILLILFNIPTFLTRYYGLKIGYTSGNQLLIDLEKSGKMQLFTYCAGILGVAAIGCMIASWVTVSCPLEFTISGNKIVIQEYLDQIMPKLLPLAATLGIYSAIKKNIKITKIISAIVVIGFVLGVFGIIAL</sequence>
<keyword evidence="1" id="KW-0472">Membrane</keyword>
<dbReference type="RefSeq" id="WP_118324426.1">
    <property type="nucleotide sequence ID" value="NZ_CATXNH010000001.1"/>
</dbReference>